<dbReference type="GO" id="GO:0005737">
    <property type="term" value="C:cytoplasm"/>
    <property type="evidence" value="ECO:0007669"/>
    <property type="project" value="InterPro"/>
</dbReference>
<feature type="non-terminal residue" evidence="3">
    <location>
        <position position="1"/>
    </location>
</feature>
<name>A0A8H3D9M0_9AGAM</name>
<dbReference type="EMBL" id="CAJMWV010005654">
    <property type="protein sequence ID" value="CAE6514049.1"/>
    <property type="molecule type" value="Genomic_DNA"/>
</dbReference>
<gene>
    <name evidence="3" type="ORF">RDB_LOCUS134992</name>
</gene>
<dbReference type="Proteomes" id="UP000663831">
    <property type="component" value="Unassembled WGS sequence"/>
</dbReference>
<comment type="caution">
    <text evidence="3">The sequence shown here is derived from an EMBL/GenBank/DDBJ whole genome shotgun (WGS) entry which is preliminary data.</text>
</comment>
<dbReference type="InterPro" id="IPR007320">
    <property type="entry name" value="PDCD2_C"/>
</dbReference>
<feature type="compositionally biased region" description="Polar residues" evidence="1">
    <location>
        <begin position="178"/>
        <end position="202"/>
    </location>
</feature>
<dbReference type="GO" id="GO:0030490">
    <property type="term" value="P:maturation of SSU-rRNA"/>
    <property type="evidence" value="ECO:0007669"/>
    <property type="project" value="TreeGrafter"/>
</dbReference>
<dbReference type="Pfam" id="PF04194">
    <property type="entry name" value="PDCD2_C"/>
    <property type="match status" value="1"/>
</dbReference>
<sequence>TSDNHHRPVNMAYEDESDWSDSDDGSQQQTSVLLGIPDGEIKDSKDLRDPNVSRLGGKPVRPSTVSNQSVRTHVTSLSFIRMYDTISNTIRFSLLAVDDRRLFLVFLGLRCLPRYANPMDRVLYVFGCANSGCQRRPGSVRAFRQLRFNDKYAAKLEKRKEKAQREKEKEAKAAAASGLNTNASSNPFSMGTGSATGPTNLFGSGFGAGEEDEDLASGGSEDDYEYEDGDGDEPEVDDLVDKLTQAAITESSPASSQNEWASHPFYPPFYLNTVFEYISPPKPSPAHKSAGGGATGGEMWDLEQYERASDKDPVFQRFAQRVGEEGAQCIRQVLGFGKNEQITDWENRYELKGTPLAFHTDDVYKKLFPPAPITPGTQVPVTGPQPVSKPTYDPTAIPLCGNCGGKRVFECQLMPNMLNVLKKPLPKAKHSAAETEEARKKLIAAALGGKGGVGMEWGTCMVFACEQDCSDGRETWREEEVWVQWDR</sequence>
<protein>
    <recommendedName>
        <fullName evidence="2">Programmed cell death protein 2 C-terminal domain-containing protein</fullName>
    </recommendedName>
</protein>
<dbReference type="PANTHER" id="PTHR47524">
    <property type="entry name" value="20S RRNA ACCUMULATION PROTEIN 4"/>
    <property type="match status" value="1"/>
</dbReference>
<evidence type="ECO:0000313" key="4">
    <source>
        <dbReference type="Proteomes" id="UP000663831"/>
    </source>
</evidence>
<dbReference type="AlphaFoldDB" id="A0A8H3D9M0"/>
<evidence type="ECO:0000313" key="3">
    <source>
        <dbReference type="EMBL" id="CAE6514049.1"/>
    </source>
</evidence>
<feature type="domain" description="Programmed cell death protein 2 C-terminal" evidence="2">
    <location>
        <begin position="312"/>
        <end position="485"/>
    </location>
</feature>
<evidence type="ECO:0000256" key="1">
    <source>
        <dbReference type="SAM" id="MobiDB-lite"/>
    </source>
</evidence>
<feature type="compositionally biased region" description="Basic and acidic residues" evidence="1">
    <location>
        <begin position="39"/>
        <end position="51"/>
    </location>
</feature>
<reference evidence="3" key="1">
    <citation type="submission" date="2021-01" db="EMBL/GenBank/DDBJ databases">
        <authorList>
            <person name="Kaushik A."/>
        </authorList>
    </citation>
    <scope>NUCLEOTIDE SEQUENCE</scope>
    <source>
        <strain evidence="3">AG3-1AP</strain>
    </source>
</reference>
<feature type="compositionally biased region" description="Acidic residues" evidence="1">
    <location>
        <begin position="209"/>
        <end position="236"/>
    </location>
</feature>
<feature type="compositionally biased region" description="Acidic residues" evidence="1">
    <location>
        <begin position="13"/>
        <end position="24"/>
    </location>
</feature>
<feature type="compositionally biased region" description="Basic and acidic residues" evidence="1">
    <location>
        <begin position="157"/>
        <end position="172"/>
    </location>
</feature>
<feature type="region of interest" description="Disordered" evidence="1">
    <location>
        <begin position="157"/>
        <end position="236"/>
    </location>
</feature>
<organism evidence="3 4">
    <name type="scientific">Rhizoctonia solani</name>
    <dbReference type="NCBI Taxonomy" id="456999"/>
    <lineage>
        <taxon>Eukaryota</taxon>
        <taxon>Fungi</taxon>
        <taxon>Dikarya</taxon>
        <taxon>Basidiomycota</taxon>
        <taxon>Agaricomycotina</taxon>
        <taxon>Agaricomycetes</taxon>
        <taxon>Cantharellales</taxon>
        <taxon>Ceratobasidiaceae</taxon>
        <taxon>Rhizoctonia</taxon>
    </lineage>
</organism>
<accession>A0A8H3D9M0</accession>
<feature type="region of interest" description="Disordered" evidence="1">
    <location>
        <begin position="1"/>
        <end position="67"/>
    </location>
</feature>
<dbReference type="PANTHER" id="PTHR47524:SF1">
    <property type="entry name" value="20S RRNA ACCUMULATION PROTEIN 4"/>
    <property type="match status" value="1"/>
</dbReference>
<evidence type="ECO:0000259" key="2">
    <source>
        <dbReference type="Pfam" id="PF04194"/>
    </source>
</evidence>
<proteinExistence type="predicted"/>